<keyword evidence="2" id="KW-0804">Transcription</keyword>
<dbReference type="Pfam" id="PF14215">
    <property type="entry name" value="bHLH-MYC_N"/>
    <property type="match status" value="1"/>
</dbReference>
<dbReference type="InterPro" id="IPR043561">
    <property type="entry name" value="LHW-like"/>
</dbReference>
<accession>A0A835E2C9</accession>
<evidence type="ECO:0000256" key="2">
    <source>
        <dbReference type="ARBA" id="ARBA00023163"/>
    </source>
</evidence>
<name>A0A835E2C9_9POAL</name>
<dbReference type="InterPro" id="IPR025610">
    <property type="entry name" value="MYC/MYB_N"/>
</dbReference>
<dbReference type="PROSITE" id="PS50888">
    <property type="entry name" value="BHLH"/>
    <property type="match status" value="1"/>
</dbReference>
<dbReference type="PANTHER" id="PTHR46196">
    <property type="entry name" value="TRANSCRIPTION FACTOR BHLH155-LIKE ISOFORM X1-RELATED"/>
    <property type="match status" value="1"/>
</dbReference>
<gene>
    <name evidence="5" type="ORF">HU200_059699</name>
</gene>
<evidence type="ECO:0000313" key="5">
    <source>
        <dbReference type="EMBL" id="KAF8657889.1"/>
    </source>
</evidence>
<dbReference type="OrthoDB" id="1883654at2759"/>
<keyword evidence="6" id="KW-1185">Reference proteome</keyword>
<proteinExistence type="predicted"/>
<feature type="region of interest" description="Disordered" evidence="3">
    <location>
        <begin position="610"/>
        <end position="645"/>
    </location>
</feature>
<dbReference type="GO" id="GO:0003700">
    <property type="term" value="F:DNA-binding transcription factor activity"/>
    <property type="evidence" value="ECO:0007669"/>
    <property type="project" value="InterPro"/>
</dbReference>
<feature type="domain" description="BHLH" evidence="4">
    <location>
        <begin position="717"/>
        <end position="766"/>
    </location>
</feature>
<dbReference type="Pfam" id="PF23176">
    <property type="entry name" value="bHLH_LHW"/>
    <property type="match status" value="1"/>
</dbReference>
<keyword evidence="1" id="KW-0805">Transcription regulation</keyword>
<feature type="region of interest" description="Disordered" evidence="3">
    <location>
        <begin position="696"/>
        <end position="732"/>
    </location>
</feature>
<evidence type="ECO:0000259" key="4">
    <source>
        <dbReference type="PROSITE" id="PS50888"/>
    </source>
</evidence>
<protein>
    <recommendedName>
        <fullName evidence="4">BHLH domain-containing protein</fullName>
    </recommendedName>
</protein>
<feature type="compositionally biased region" description="Polar residues" evidence="3">
    <location>
        <begin position="452"/>
        <end position="477"/>
    </location>
</feature>
<sequence length="924" mass="101308">MAVGDALRRLCEEVGWSYAVFWKAIGAADPVHLVWEDGFCGHASCSAGSEAPDAGCEPGSSVCTLVRKVMASQIHVVGEGTIGRAAFTGNHLWIIHDPANDHSLRSEVQFLHFPCELILMLPNFSFPWSTLLPPYLKREAKGFMPLQKSLWGYFVLKYLFYTIAIIPVLPRGVLQLGSTNVVAEDTNLVLQHKKLCSQLNNRSNMASSSSVKNELNQKVQSRPLNAPLGIYHADVRSKFFSGSPMTHQQCFGPDATTVSSSTLVNTSSNASMLMVAQNNGQMVKEHILYAPDMRFRPQNPYCDRIVESNTRSGVVSSGFISSISMSMEKHPLSMTNSRQLEQGNMGEPSDPRNVLLKSLVCRNPLFHENTNMTLLHGRGQVPDFVNGHGGFDFLPEGTRVVKGNLYASTANQILDQRCHSTSGMTGHKAAIAYKMPESTQFVMKMENPSATVSSGSNIQASSGVKTTVSQEKQTSSLDHVGPKKANEVQDPADVIVQAVKNMDRRKLPDISNERAPSLLMDPTSESDLFDMFGSEFHHLCRNVDNDLTWKAAKPESSNRNAPQSSVHVDASPACNSVDDEFPYSGIFSLTDTDQLLDAVISNVNPGGKQISGDSASCKTSVTDIPSSSYCRSKEPKHCESSGAPPLLIKNDLAVSNLAKQPSLQEKSEDGCLSQNNGMQKSQIRLWIESGQNMKCESASASNSKGIDTSSKASRKRSRPGANPKPRPKDRQLIQDRIKELRELVPNGAKCSIDALLEKTIKHMLFLQSVTKHADNLKDSNDSKILGTENGPLKDYFEGGATWAFDVGSQSMTCPIIVEDLDRPRQMLVEMLCEDRGIFLEIADFIKGLGLTILRGVMEARKNKIWARFTVEANRDVTRMEIFLSLMRLLEPSCDGGGAGENPNNLKMPLGVVQYPVIPATGHLR</sequence>
<evidence type="ECO:0000256" key="1">
    <source>
        <dbReference type="ARBA" id="ARBA00023015"/>
    </source>
</evidence>
<dbReference type="AlphaFoldDB" id="A0A835E2C9"/>
<dbReference type="InterPro" id="IPR011598">
    <property type="entry name" value="bHLH_dom"/>
</dbReference>
<organism evidence="5 6">
    <name type="scientific">Digitaria exilis</name>
    <dbReference type="NCBI Taxonomy" id="1010633"/>
    <lineage>
        <taxon>Eukaryota</taxon>
        <taxon>Viridiplantae</taxon>
        <taxon>Streptophyta</taxon>
        <taxon>Embryophyta</taxon>
        <taxon>Tracheophyta</taxon>
        <taxon>Spermatophyta</taxon>
        <taxon>Magnoliopsida</taxon>
        <taxon>Liliopsida</taxon>
        <taxon>Poales</taxon>
        <taxon>Poaceae</taxon>
        <taxon>PACMAD clade</taxon>
        <taxon>Panicoideae</taxon>
        <taxon>Panicodae</taxon>
        <taxon>Paniceae</taxon>
        <taxon>Anthephorinae</taxon>
        <taxon>Digitaria</taxon>
    </lineage>
</organism>
<dbReference type="EMBL" id="JACEFO010002486">
    <property type="protein sequence ID" value="KAF8657889.1"/>
    <property type="molecule type" value="Genomic_DNA"/>
</dbReference>
<feature type="region of interest" description="Disordered" evidence="3">
    <location>
        <begin position="452"/>
        <end position="489"/>
    </location>
</feature>
<feature type="compositionally biased region" description="Polar residues" evidence="3">
    <location>
        <begin position="696"/>
        <end position="711"/>
    </location>
</feature>
<evidence type="ECO:0000313" key="6">
    <source>
        <dbReference type="Proteomes" id="UP000636709"/>
    </source>
</evidence>
<reference evidence="5" key="1">
    <citation type="submission" date="2020-07" db="EMBL/GenBank/DDBJ databases">
        <title>Genome sequence and genetic diversity analysis of an under-domesticated orphan crop, white fonio (Digitaria exilis).</title>
        <authorList>
            <person name="Bennetzen J.L."/>
            <person name="Chen S."/>
            <person name="Ma X."/>
            <person name="Wang X."/>
            <person name="Yssel A.E.J."/>
            <person name="Chaluvadi S.R."/>
            <person name="Johnson M."/>
            <person name="Gangashetty P."/>
            <person name="Hamidou F."/>
            <person name="Sanogo M.D."/>
            <person name="Zwaenepoel A."/>
            <person name="Wallace J."/>
            <person name="Van De Peer Y."/>
            <person name="Van Deynze A."/>
        </authorList>
    </citation>
    <scope>NUCLEOTIDE SEQUENCE</scope>
    <source>
        <tissue evidence="5">Leaves</tissue>
    </source>
</reference>
<dbReference type="Proteomes" id="UP000636709">
    <property type="component" value="Unassembled WGS sequence"/>
</dbReference>
<evidence type="ECO:0000256" key="3">
    <source>
        <dbReference type="SAM" id="MobiDB-lite"/>
    </source>
</evidence>
<feature type="compositionally biased region" description="Polar residues" evidence="3">
    <location>
        <begin position="611"/>
        <end position="630"/>
    </location>
</feature>
<dbReference type="PANTHER" id="PTHR46196:SF4">
    <property type="entry name" value="TRANSCRIPTION FACTOR LHW"/>
    <property type="match status" value="1"/>
</dbReference>
<dbReference type="GO" id="GO:0046983">
    <property type="term" value="F:protein dimerization activity"/>
    <property type="evidence" value="ECO:0007669"/>
    <property type="project" value="InterPro"/>
</dbReference>
<comment type="caution">
    <text evidence="5">The sequence shown here is derived from an EMBL/GenBank/DDBJ whole genome shotgun (WGS) entry which is preliminary data.</text>
</comment>